<dbReference type="Proteomes" id="UP000632377">
    <property type="component" value="Unassembled WGS sequence"/>
</dbReference>
<sequence>MSICKKCGFEVRSTSKFCPKCGTQIEHDTDAVKSEEHQIDDIPSNAIIEDKTNISEEKNDPIKFKESFEKLSVNFIKVFRKIPKLYLEVTIVVVVIIAVAIGSGSYIFSKDRALSRFKSAMTSHKANEIAKILSEGSSGVEINEKTIQPLIKYMDKNPQWLNLMLDSIKQQSDKVGGEAAKLALSSKEASSPDIVFINKGKKFLIFNKYAFEIKPYYINLNMKLKNSKVSLNEGTPVVSDKDNYTAKLGPFIPGIYQLKSSFEEKYLNVKKDMDIELISSHKNLGASQNTIDVNINFDEIVFVQVSSDYDNAKIYVDGKDSGVLVKDANKFGPLSSSSEIYAENIVDGKAIQSDKAVIGNNNSIYLKFPSIKKPEPDTEAIPSGAPVFNKVSASSDLKEVNFNHEPKLVYDGDKTTAWVEGSSDDGIGQWVELYNDSLQSVSGIDIINGYSKSTKSYYSNNRAAKIKVDFSNGKSLTYDLQDGIMDTQRLNFGEVIKTQYIKITILQVYKGNTYSDTCISEINAY</sequence>
<accession>A0ABS1T9X5</accession>
<keyword evidence="1" id="KW-0326">Glycosidase</keyword>
<feature type="domain" description="F5/8 type C" evidence="3">
    <location>
        <begin position="373"/>
        <end position="525"/>
    </location>
</feature>
<comment type="caution">
    <text evidence="4">The sequence shown here is derived from an EMBL/GenBank/DDBJ whole genome shotgun (WGS) entry which is preliminary data.</text>
</comment>
<evidence type="ECO:0000256" key="2">
    <source>
        <dbReference type="SAM" id="Phobius"/>
    </source>
</evidence>
<keyword evidence="2" id="KW-1133">Transmembrane helix</keyword>
<name>A0ABS1T9X5_9CLOT</name>
<keyword evidence="2" id="KW-0812">Transmembrane</keyword>
<organism evidence="4 5">
    <name type="scientific">Clostridium rhizosphaerae</name>
    <dbReference type="NCBI Taxonomy" id="2803861"/>
    <lineage>
        <taxon>Bacteria</taxon>
        <taxon>Bacillati</taxon>
        <taxon>Bacillota</taxon>
        <taxon>Clostridia</taxon>
        <taxon>Eubacteriales</taxon>
        <taxon>Clostridiaceae</taxon>
        <taxon>Clostridium</taxon>
    </lineage>
</organism>
<keyword evidence="5" id="KW-1185">Reference proteome</keyword>
<dbReference type="PROSITE" id="PS50022">
    <property type="entry name" value="FA58C_3"/>
    <property type="match status" value="1"/>
</dbReference>
<dbReference type="PANTHER" id="PTHR40038">
    <property type="entry name" value="MEMBRANE-ASSOCIATED PROTEIN TCAA"/>
    <property type="match status" value="1"/>
</dbReference>
<feature type="transmembrane region" description="Helical" evidence="2">
    <location>
        <begin position="85"/>
        <end position="108"/>
    </location>
</feature>
<protein>
    <submittedName>
        <fullName evidence="4">Discoidin domain-containing protein</fullName>
    </submittedName>
</protein>
<dbReference type="SUPFAM" id="SSF49785">
    <property type="entry name" value="Galactose-binding domain-like"/>
    <property type="match status" value="1"/>
</dbReference>
<gene>
    <name evidence="4" type="ORF">JK636_07265</name>
</gene>
<dbReference type="PANTHER" id="PTHR40038:SF1">
    <property type="entry name" value="MEMBRANE-ASSOCIATED PROTEIN TCAA"/>
    <property type="match status" value="1"/>
</dbReference>
<evidence type="ECO:0000256" key="1">
    <source>
        <dbReference type="ARBA" id="ARBA00023295"/>
    </source>
</evidence>
<dbReference type="InterPro" id="IPR008979">
    <property type="entry name" value="Galactose-bd-like_sf"/>
</dbReference>
<dbReference type="InterPro" id="IPR026870">
    <property type="entry name" value="Zinc_ribbon_dom"/>
</dbReference>
<proteinExistence type="predicted"/>
<keyword evidence="1" id="KW-0378">Hydrolase</keyword>
<dbReference type="InterPro" id="IPR000421">
    <property type="entry name" value="FA58C"/>
</dbReference>
<dbReference type="EMBL" id="JAESWC010000002">
    <property type="protein sequence ID" value="MBL4935557.1"/>
    <property type="molecule type" value="Genomic_DNA"/>
</dbReference>
<dbReference type="RefSeq" id="WP_202748786.1">
    <property type="nucleotide sequence ID" value="NZ_JAESWC010000002.1"/>
</dbReference>
<dbReference type="InterPro" id="IPR054530">
    <property type="entry name" value="TcaA_4th"/>
</dbReference>
<evidence type="ECO:0000313" key="5">
    <source>
        <dbReference type="Proteomes" id="UP000632377"/>
    </source>
</evidence>
<dbReference type="NCBIfam" id="NF047619">
    <property type="entry name" value="NADase_discoid"/>
    <property type="match status" value="1"/>
</dbReference>
<dbReference type="Gene3D" id="2.60.120.260">
    <property type="entry name" value="Galactose-binding domain-like"/>
    <property type="match status" value="1"/>
</dbReference>
<evidence type="ECO:0000259" key="3">
    <source>
        <dbReference type="PROSITE" id="PS50022"/>
    </source>
</evidence>
<dbReference type="Pfam" id="PF22820">
    <property type="entry name" value="TcaA_3rd_4th"/>
    <property type="match status" value="1"/>
</dbReference>
<dbReference type="InterPro" id="IPR054529">
    <property type="entry name" value="TcaA_2nd"/>
</dbReference>
<dbReference type="Pfam" id="PF25302">
    <property type="entry name" value="NADase_transloc"/>
    <property type="match status" value="1"/>
</dbReference>
<keyword evidence="2" id="KW-0472">Membrane</keyword>
<reference evidence="4 5" key="1">
    <citation type="submission" date="2021-01" db="EMBL/GenBank/DDBJ databases">
        <title>Genome public.</title>
        <authorList>
            <person name="Liu C."/>
            <person name="Sun Q."/>
        </authorList>
    </citation>
    <scope>NUCLEOTIDE SEQUENCE [LARGE SCALE GENOMIC DNA]</scope>
    <source>
        <strain evidence="4 5">YIM B02515</strain>
    </source>
</reference>
<dbReference type="InterPro" id="IPR057561">
    <property type="entry name" value="NADase_transloc"/>
</dbReference>
<dbReference type="Pfam" id="PF13240">
    <property type="entry name" value="Zn_Ribbon_1"/>
    <property type="match status" value="1"/>
</dbReference>
<dbReference type="Pfam" id="PF22813">
    <property type="entry name" value="TcaA_2nd"/>
    <property type="match status" value="1"/>
</dbReference>
<evidence type="ECO:0000313" key="4">
    <source>
        <dbReference type="EMBL" id="MBL4935557.1"/>
    </source>
</evidence>